<name>A0A6M3JMY6_9ZZZZ</name>
<evidence type="ECO:0000256" key="1">
    <source>
        <dbReference type="SAM" id="Phobius"/>
    </source>
</evidence>
<organism evidence="2">
    <name type="scientific">viral metagenome</name>
    <dbReference type="NCBI Taxonomy" id="1070528"/>
    <lineage>
        <taxon>unclassified sequences</taxon>
        <taxon>metagenomes</taxon>
        <taxon>organismal metagenomes</taxon>
    </lineage>
</organism>
<protein>
    <submittedName>
        <fullName evidence="2">Putative holin</fullName>
    </submittedName>
</protein>
<feature type="transmembrane region" description="Helical" evidence="1">
    <location>
        <begin position="71"/>
        <end position="91"/>
    </location>
</feature>
<evidence type="ECO:0000313" key="2">
    <source>
        <dbReference type="EMBL" id="QJA71220.1"/>
    </source>
</evidence>
<proteinExistence type="predicted"/>
<reference evidence="2" key="1">
    <citation type="submission" date="2020-03" db="EMBL/GenBank/DDBJ databases">
        <title>The deep terrestrial virosphere.</title>
        <authorList>
            <person name="Holmfeldt K."/>
            <person name="Nilsson E."/>
            <person name="Simone D."/>
            <person name="Lopez-Fernandez M."/>
            <person name="Wu X."/>
            <person name="de Brujin I."/>
            <person name="Lundin D."/>
            <person name="Andersson A."/>
            <person name="Bertilsson S."/>
            <person name="Dopson M."/>
        </authorList>
    </citation>
    <scope>NUCLEOTIDE SEQUENCE</scope>
    <source>
        <strain evidence="2">MM415A03332</strain>
    </source>
</reference>
<dbReference type="InterPro" id="IPR021497">
    <property type="entry name" value="GTA_holin_3TM"/>
</dbReference>
<gene>
    <name evidence="2" type="ORF">MM415A03332_0006</name>
</gene>
<dbReference type="Pfam" id="PF11351">
    <property type="entry name" value="GTA_holin_3TM"/>
    <property type="match status" value="1"/>
</dbReference>
<dbReference type="AlphaFoldDB" id="A0A6M3JMY6"/>
<keyword evidence="1" id="KW-0472">Membrane</keyword>
<dbReference type="EMBL" id="MT141856">
    <property type="protein sequence ID" value="QJA71220.1"/>
    <property type="molecule type" value="Genomic_DNA"/>
</dbReference>
<accession>A0A6M3JMY6</accession>
<sequence>MSFDPITAILDVGGKLIDKLLPDPEAKLRAKVELEKMAQAGELTELETRMSAILAEAKSADPWTSRARPSFLYVMYTMILASIPMGIVSAFKPEMATAIAAGMQAWLSSVPTELWTVFGIGYTGYTVARSAWDKKK</sequence>
<keyword evidence="1" id="KW-1133">Transmembrane helix</keyword>
<keyword evidence="1" id="KW-0812">Transmembrane</keyword>
<feature type="transmembrane region" description="Helical" evidence="1">
    <location>
        <begin position="103"/>
        <end position="128"/>
    </location>
</feature>